<dbReference type="Proteomes" id="UP000247523">
    <property type="component" value="Unassembled WGS sequence"/>
</dbReference>
<dbReference type="EMBL" id="QICS01000019">
    <property type="protein sequence ID" value="PXV85083.1"/>
    <property type="molecule type" value="Genomic_DNA"/>
</dbReference>
<proteinExistence type="predicted"/>
<sequence length="136" mass="16047">MIPVLNLDDDILEDLEETSEPSYTYEMNLETERINDYCDNLEAVKQAIYKILCTERYNYIIYSQDYGIELEELIGQPTSYVIPELERRIIDALMQDDRIIDVYNFEFATPKKNVVTVTFNVDTQFGTLAMEREVEY</sequence>
<accession>A0A318ELK9</accession>
<dbReference type="SUPFAM" id="SSF160719">
    <property type="entry name" value="gpW/gp25-like"/>
    <property type="match status" value="1"/>
</dbReference>
<evidence type="ECO:0000313" key="1">
    <source>
        <dbReference type="EMBL" id="PXV85083.1"/>
    </source>
</evidence>
<dbReference type="InterPro" id="IPR020288">
    <property type="entry name" value="Sheath_initiator"/>
</dbReference>
<name>A0A318ELK9_9FIRM</name>
<gene>
    <name evidence="1" type="ORF">C8E03_1197</name>
</gene>
<protein>
    <submittedName>
        <fullName evidence="1">Uncharacterized protein DUF2634</fullName>
    </submittedName>
</protein>
<dbReference type="AlphaFoldDB" id="A0A318ELK9"/>
<organism evidence="1 2">
    <name type="scientific">Lachnotalea glycerini</name>
    <dbReference type="NCBI Taxonomy" id="1763509"/>
    <lineage>
        <taxon>Bacteria</taxon>
        <taxon>Bacillati</taxon>
        <taxon>Bacillota</taxon>
        <taxon>Clostridia</taxon>
        <taxon>Lachnospirales</taxon>
        <taxon>Lachnospiraceae</taxon>
        <taxon>Lachnotalea</taxon>
    </lineage>
</organism>
<reference evidence="1 2" key="1">
    <citation type="submission" date="2018-05" db="EMBL/GenBank/DDBJ databases">
        <title>Genomic Encyclopedia of Type Strains, Phase IV (KMG-IV): sequencing the most valuable type-strain genomes for metagenomic binning, comparative biology and taxonomic classification.</title>
        <authorList>
            <person name="Goeker M."/>
        </authorList>
    </citation>
    <scope>NUCLEOTIDE SEQUENCE [LARGE SCALE GENOMIC DNA]</scope>
    <source>
        <strain evidence="1 2">DSM 28816</strain>
    </source>
</reference>
<evidence type="ECO:0000313" key="2">
    <source>
        <dbReference type="Proteomes" id="UP000247523"/>
    </source>
</evidence>
<dbReference type="RefSeq" id="WP_110291963.1">
    <property type="nucleotide sequence ID" value="NZ_QICS01000019.1"/>
</dbReference>
<dbReference type="Gene3D" id="3.10.450.40">
    <property type="match status" value="1"/>
</dbReference>
<comment type="caution">
    <text evidence="1">The sequence shown here is derived from an EMBL/GenBank/DDBJ whole genome shotgun (WGS) entry which is preliminary data.</text>
</comment>
<dbReference type="Pfam" id="PF10934">
    <property type="entry name" value="Sheath_initiator"/>
    <property type="match status" value="1"/>
</dbReference>